<evidence type="ECO:0000259" key="1">
    <source>
        <dbReference type="Pfam" id="PF16243"/>
    </source>
</evidence>
<dbReference type="GeneID" id="26640171"/>
<dbReference type="KEGG" id="vg:26640171"/>
<evidence type="ECO:0000313" key="3">
    <source>
        <dbReference type="Proteomes" id="UP000207741"/>
    </source>
</evidence>
<dbReference type="InterPro" id="IPR032600">
    <property type="entry name" value="Sm-like_dom"/>
</dbReference>
<proteinExistence type="predicted"/>
<evidence type="ECO:0000313" key="2">
    <source>
        <dbReference type="EMBL" id="AIR93453.1"/>
    </source>
</evidence>
<feature type="domain" description="Sm-like" evidence="1">
    <location>
        <begin position="10"/>
        <end position="87"/>
    </location>
</feature>
<dbReference type="Gene3D" id="2.30.30.100">
    <property type="match status" value="1"/>
</dbReference>
<accession>A0A0K0KVT4</accession>
<dbReference type="RefSeq" id="YP_009213627.1">
    <property type="nucleotide sequence ID" value="NC_028955.1"/>
</dbReference>
<dbReference type="EMBL" id="KM359505">
    <property type="protein sequence ID" value="AIR93453.1"/>
    <property type="molecule type" value="Genomic_DNA"/>
</dbReference>
<name>A0A0K0KVT4_9CAUD</name>
<organism evidence="2 3">
    <name type="scientific">Prochlorococcus phage P-TIM68</name>
    <dbReference type="NCBI Taxonomy" id="1542477"/>
    <lineage>
        <taxon>Viruses</taxon>
        <taxon>Duplodnaviria</taxon>
        <taxon>Heunggongvirae</taxon>
        <taxon>Uroviricota</taxon>
        <taxon>Caudoviricetes</taxon>
        <taxon>Pantevenvirales</taxon>
        <taxon>Kyanoviridae</taxon>
        <taxon>Haifavirus</taxon>
        <taxon>Haifavirus tim68</taxon>
    </lineage>
</organism>
<sequence>MIEDDFYATIKLKTGEELFARVSASDEEDRIVLLVSHPIIIEQVKIKNSLHCYKFEPWLKSSNEDLFIINLDDILTLTESDNIEMIMFYQDYVRKMNQINHTKLDKKMGYLTTVRDAKEILEKLYKSSSN</sequence>
<dbReference type="OrthoDB" id="14912at10239"/>
<dbReference type="Pfam" id="PF16243">
    <property type="entry name" value="Sm_like"/>
    <property type="match status" value="1"/>
</dbReference>
<reference evidence="3" key="1">
    <citation type="submission" date="2014-08" db="EMBL/GenBank/DDBJ databases">
        <authorList>
            <person name="Edwards T."/>
        </authorList>
    </citation>
    <scope>NUCLEOTIDE SEQUENCE [LARGE SCALE GENOMIC DNA]</scope>
</reference>
<protein>
    <submittedName>
        <fullName evidence="2">Putative methylamine utilization protein</fullName>
    </submittedName>
</protein>
<dbReference type="Proteomes" id="UP000207741">
    <property type="component" value="Segment"/>
</dbReference>
<keyword evidence="3" id="KW-1185">Reference proteome</keyword>